<dbReference type="AlphaFoldDB" id="A0AAD8PNW1"/>
<comment type="caution">
    <text evidence="3">The sequence shown here is derived from an EMBL/GenBank/DDBJ whole genome shotgun (WGS) entry which is preliminary data.</text>
</comment>
<dbReference type="Proteomes" id="UP001230504">
    <property type="component" value="Unassembled WGS sequence"/>
</dbReference>
<evidence type="ECO:0000256" key="1">
    <source>
        <dbReference type="ARBA" id="ARBA00004173"/>
    </source>
</evidence>
<dbReference type="InterPro" id="IPR043128">
    <property type="entry name" value="Rev_trsase/Diguanyl_cyclase"/>
</dbReference>
<feature type="non-terminal residue" evidence="3">
    <location>
        <position position="1"/>
    </location>
</feature>
<dbReference type="EMBL" id="JAHLJV010000090">
    <property type="protein sequence ID" value="KAK1573571.1"/>
    <property type="molecule type" value="Genomic_DNA"/>
</dbReference>
<gene>
    <name evidence="3" type="ORF">LY79DRAFT_697500</name>
</gene>
<sequence>DKAYPTRNIVPTASPVFAVAKDRTHEIDDKNSRMVVDVRPVNTWVLTDMYPMKTMPEMMGKAADATHITMFDAMAFY</sequence>
<evidence type="ECO:0000256" key="2">
    <source>
        <dbReference type="ARBA" id="ARBA00023128"/>
    </source>
</evidence>
<evidence type="ECO:0000313" key="3">
    <source>
        <dbReference type="EMBL" id="KAK1573571.1"/>
    </source>
</evidence>
<comment type="subcellular location">
    <subcellularLocation>
        <location evidence="1">Mitochondrion</location>
    </subcellularLocation>
</comment>
<reference evidence="3" key="1">
    <citation type="submission" date="2021-06" db="EMBL/GenBank/DDBJ databases">
        <title>Comparative genomics, transcriptomics and evolutionary studies reveal genomic signatures of adaptation to plant cell wall in hemibiotrophic fungi.</title>
        <authorList>
            <consortium name="DOE Joint Genome Institute"/>
            <person name="Baroncelli R."/>
            <person name="Diaz J.F."/>
            <person name="Benocci T."/>
            <person name="Peng M."/>
            <person name="Battaglia E."/>
            <person name="Haridas S."/>
            <person name="Andreopoulos W."/>
            <person name="Labutti K."/>
            <person name="Pangilinan J."/>
            <person name="Floch G.L."/>
            <person name="Makela M.R."/>
            <person name="Henrissat B."/>
            <person name="Grigoriev I.V."/>
            <person name="Crouch J.A."/>
            <person name="De Vries R.P."/>
            <person name="Sukno S.A."/>
            <person name="Thon M.R."/>
        </authorList>
    </citation>
    <scope>NUCLEOTIDE SEQUENCE</scope>
    <source>
        <strain evidence="3">CBS 125086</strain>
    </source>
</reference>
<dbReference type="GO" id="GO:0005739">
    <property type="term" value="C:mitochondrion"/>
    <property type="evidence" value="ECO:0007669"/>
    <property type="project" value="UniProtKB-SubCell"/>
</dbReference>
<keyword evidence="2" id="KW-0496">Mitochondrion</keyword>
<keyword evidence="4" id="KW-1185">Reference proteome</keyword>
<name>A0AAD8PNW1_9PEZI</name>
<dbReference type="RefSeq" id="XP_060409176.1">
    <property type="nucleotide sequence ID" value="XM_060564851.1"/>
</dbReference>
<accession>A0AAD8PNW1</accession>
<organism evidence="3 4">
    <name type="scientific">Colletotrichum navitas</name>
    <dbReference type="NCBI Taxonomy" id="681940"/>
    <lineage>
        <taxon>Eukaryota</taxon>
        <taxon>Fungi</taxon>
        <taxon>Dikarya</taxon>
        <taxon>Ascomycota</taxon>
        <taxon>Pezizomycotina</taxon>
        <taxon>Sordariomycetes</taxon>
        <taxon>Hypocreomycetidae</taxon>
        <taxon>Glomerellales</taxon>
        <taxon>Glomerellaceae</taxon>
        <taxon>Colletotrichum</taxon>
        <taxon>Colletotrichum graminicola species complex</taxon>
    </lineage>
</organism>
<dbReference type="Gene3D" id="3.10.10.10">
    <property type="entry name" value="HIV Type 1 Reverse Transcriptase, subunit A, domain 1"/>
    <property type="match status" value="1"/>
</dbReference>
<protein>
    <submittedName>
        <fullName evidence="3">Uncharacterized protein</fullName>
    </submittedName>
</protein>
<evidence type="ECO:0000313" key="4">
    <source>
        <dbReference type="Proteomes" id="UP001230504"/>
    </source>
</evidence>
<dbReference type="Gene3D" id="3.30.70.270">
    <property type="match status" value="1"/>
</dbReference>
<dbReference type="InterPro" id="IPR043502">
    <property type="entry name" value="DNA/RNA_pol_sf"/>
</dbReference>
<dbReference type="SUPFAM" id="SSF56672">
    <property type="entry name" value="DNA/RNA polymerases"/>
    <property type="match status" value="1"/>
</dbReference>
<dbReference type="GeneID" id="85449091"/>
<proteinExistence type="predicted"/>